<comment type="similarity">
    <text evidence="1">Belongs to the LOR family.</text>
</comment>
<sequence length="160" mass="18159">MIKLYLKQKIFSAAEKFTVANQAGQPVYYVEGSLFNAPKSFVLKDSNQQPLAKITKKILAFLPKFVVEVPDEPKIEIKKKFSLLKPSYSITPQNFQVQGDLFSMNFSVTENKNKIAQIHKKALSWGDTYEITILEQEKELLIVALVVTIDYALAENTTQL</sequence>
<evidence type="ECO:0000313" key="2">
    <source>
        <dbReference type="EMBL" id="GBG94884.1"/>
    </source>
</evidence>
<gene>
    <name evidence="2" type="ORF">LFYK43_13430</name>
</gene>
<dbReference type="EMBL" id="BFFP01000020">
    <property type="protein sequence ID" value="GBG94884.1"/>
    <property type="molecule type" value="Genomic_DNA"/>
</dbReference>
<dbReference type="SUPFAM" id="SSF54518">
    <property type="entry name" value="Tubby C-terminal domain-like"/>
    <property type="match status" value="1"/>
</dbReference>
<dbReference type="InterPro" id="IPR038595">
    <property type="entry name" value="LOR_sf"/>
</dbReference>
<dbReference type="RefSeq" id="WP_124976705.1">
    <property type="nucleotide sequence ID" value="NZ_BFFP01000020.1"/>
</dbReference>
<proteinExistence type="inferred from homology"/>
<dbReference type="PANTHER" id="PTHR31087">
    <property type="match status" value="1"/>
</dbReference>
<evidence type="ECO:0000256" key="1">
    <source>
        <dbReference type="ARBA" id="ARBA00005437"/>
    </source>
</evidence>
<accession>A0A401ITN6</accession>
<organism evidence="2 3">
    <name type="scientific">Ligilactobacillus salitolerans</name>
    <dbReference type="NCBI Taxonomy" id="1808352"/>
    <lineage>
        <taxon>Bacteria</taxon>
        <taxon>Bacillati</taxon>
        <taxon>Bacillota</taxon>
        <taxon>Bacilli</taxon>
        <taxon>Lactobacillales</taxon>
        <taxon>Lactobacillaceae</taxon>
        <taxon>Ligilactobacillus</taxon>
    </lineage>
</organism>
<dbReference type="Pfam" id="PF04525">
    <property type="entry name" value="LOR"/>
    <property type="match status" value="1"/>
</dbReference>
<keyword evidence="3" id="KW-1185">Reference proteome</keyword>
<dbReference type="Proteomes" id="UP000286848">
    <property type="component" value="Unassembled WGS sequence"/>
</dbReference>
<dbReference type="InterPro" id="IPR025659">
    <property type="entry name" value="Tubby-like_C"/>
</dbReference>
<dbReference type="AlphaFoldDB" id="A0A401ITN6"/>
<dbReference type="PANTHER" id="PTHR31087:SF161">
    <property type="entry name" value="TUBBY C 2 FAMILY PROTEIN"/>
    <property type="match status" value="1"/>
</dbReference>
<evidence type="ECO:0008006" key="4">
    <source>
        <dbReference type="Google" id="ProtNLM"/>
    </source>
</evidence>
<dbReference type="InterPro" id="IPR007612">
    <property type="entry name" value="LOR"/>
</dbReference>
<name>A0A401ITN6_9LACO</name>
<comment type="caution">
    <text evidence="2">The sequence shown here is derived from an EMBL/GenBank/DDBJ whole genome shotgun (WGS) entry which is preliminary data.</text>
</comment>
<dbReference type="Gene3D" id="2.40.160.200">
    <property type="entry name" value="LURP1-related"/>
    <property type="match status" value="1"/>
</dbReference>
<dbReference type="OrthoDB" id="652307at2"/>
<protein>
    <recommendedName>
        <fullName evidence="4">UDP-N-acetylenolpyruvoylglucosamine reductase</fullName>
    </recommendedName>
</protein>
<reference evidence="2 3" key="1">
    <citation type="journal article" date="2019" name="Int. J. Syst. Evol. Microbiol.">
        <title>Lactobacillus salitolerans sp. nov., a novel lactic acid bacterium isolated from spent mushroom substrates.</title>
        <authorList>
            <person name="Tohno M."/>
            <person name="Tanizawa Y."/>
            <person name="Kojima Y."/>
            <person name="Sakamoto M."/>
            <person name="Nakamura Y."/>
            <person name="Ohkuma M."/>
            <person name="Kobayashi H."/>
        </authorList>
    </citation>
    <scope>NUCLEOTIDE SEQUENCE [LARGE SCALE GENOMIC DNA]</scope>
    <source>
        <strain evidence="2 3">YK43</strain>
    </source>
</reference>
<evidence type="ECO:0000313" key="3">
    <source>
        <dbReference type="Proteomes" id="UP000286848"/>
    </source>
</evidence>